<dbReference type="EMBL" id="QGGU01000002">
    <property type="protein sequence ID" value="PWK54008.1"/>
    <property type="molecule type" value="Genomic_DNA"/>
</dbReference>
<dbReference type="Gene3D" id="3.40.390.30">
    <property type="entry name" value="Metalloproteases ('zincins'), catalytic domain"/>
    <property type="match status" value="1"/>
</dbReference>
<dbReference type="InterPro" id="IPR020549">
    <property type="entry name" value="YbeY_CS"/>
</dbReference>
<accession>A0A316FZN9</accession>
<proteinExistence type="inferred from homology"/>
<comment type="similarity">
    <text evidence="1 8">Belongs to the endoribonuclease YbeY family.</text>
</comment>
<evidence type="ECO:0000313" key="9">
    <source>
        <dbReference type="EMBL" id="PWK54008.1"/>
    </source>
</evidence>
<dbReference type="GO" id="GO:0006364">
    <property type="term" value="P:rRNA processing"/>
    <property type="evidence" value="ECO:0007669"/>
    <property type="project" value="UniProtKB-UniRule"/>
</dbReference>
<gene>
    <name evidence="8" type="primary">ybeY</name>
    <name evidence="9" type="ORF">C8D97_102400</name>
</gene>
<comment type="cofactor">
    <cofactor evidence="8">
        <name>Zn(2+)</name>
        <dbReference type="ChEBI" id="CHEBI:29105"/>
    </cofactor>
    <text evidence="8">Binds 1 zinc ion.</text>
</comment>
<dbReference type="GO" id="GO:0004222">
    <property type="term" value="F:metalloendopeptidase activity"/>
    <property type="evidence" value="ECO:0007669"/>
    <property type="project" value="InterPro"/>
</dbReference>
<dbReference type="GO" id="GO:0008270">
    <property type="term" value="F:zinc ion binding"/>
    <property type="evidence" value="ECO:0007669"/>
    <property type="project" value="UniProtKB-UniRule"/>
</dbReference>
<dbReference type="Proteomes" id="UP000245790">
    <property type="component" value="Unassembled WGS sequence"/>
</dbReference>
<keyword evidence="10" id="KW-1185">Reference proteome</keyword>
<dbReference type="SUPFAM" id="SSF55486">
    <property type="entry name" value="Metalloproteases ('zincins'), catalytic domain"/>
    <property type="match status" value="1"/>
</dbReference>
<keyword evidence="7 8" id="KW-0862">Zinc</keyword>
<dbReference type="PROSITE" id="PS01306">
    <property type="entry name" value="UPF0054"/>
    <property type="match status" value="1"/>
</dbReference>
<keyword evidence="5 8" id="KW-0255">Endonuclease</keyword>
<evidence type="ECO:0000256" key="1">
    <source>
        <dbReference type="ARBA" id="ARBA00010875"/>
    </source>
</evidence>
<comment type="caution">
    <text evidence="9">The sequence shown here is derived from an EMBL/GenBank/DDBJ whole genome shotgun (WGS) entry which is preliminary data.</text>
</comment>
<evidence type="ECO:0000256" key="7">
    <source>
        <dbReference type="ARBA" id="ARBA00022833"/>
    </source>
</evidence>
<evidence type="ECO:0000256" key="6">
    <source>
        <dbReference type="ARBA" id="ARBA00022801"/>
    </source>
</evidence>
<dbReference type="Pfam" id="PF02130">
    <property type="entry name" value="YbeY"/>
    <property type="match status" value="1"/>
</dbReference>
<dbReference type="InterPro" id="IPR023091">
    <property type="entry name" value="MetalPrtase_cat_dom_sf_prd"/>
</dbReference>
<dbReference type="PANTHER" id="PTHR46986">
    <property type="entry name" value="ENDORIBONUCLEASE YBEY, CHLOROPLASTIC"/>
    <property type="match status" value="1"/>
</dbReference>
<dbReference type="PANTHER" id="PTHR46986:SF1">
    <property type="entry name" value="ENDORIBONUCLEASE YBEY, CHLOROPLASTIC"/>
    <property type="match status" value="1"/>
</dbReference>
<feature type="binding site" evidence="8">
    <location>
        <position position="119"/>
    </location>
    <ligand>
        <name>Zn(2+)</name>
        <dbReference type="ChEBI" id="CHEBI:29105"/>
        <note>catalytic</note>
    </ligand>
</feature>
<evidence type="ECO:0000313" key="10">
    <source>
        <dbReference type="Proteomes" id="UP000245790"/>
    </source>
</evidence>
<protein>
    <recommendedName>
        <fullName evidence="8">Endoribonuclease YbeY</fullName>
        <ecNumber evidence="8">3.1.-.-</ecNumber>
    </recommendedName>
</protein>
<dbReference type="HAMAP" id="MF_00009">
    <property type="entry name" value="Endoribonucl_YbeY"/>
    <property type="match status" value="1"/>
</dbReference>
<evidence type="ECO:0000256" key="4">
    <source>
        <dbReference type="ARBA" id="ARBA00022723"/>
    </source>
</evidence>
<keyword evidence="8" id="KW-0698">rRNA processing</keyword>
<evidence type="ECO:0000256" key="8">
    <source>
        <dbReference type="HAMAP-Rule" id="MF_00009"/>
    </source>
</evidence>
<evidence type="ECO:0000256" key="5">
    <source>
        <dbReference type="ARBA" id="ARBA00022759"/>
    </source>
</evidence>
<dbReference type="RefSeq" id="WP_109762188.1">
    <property type="nucleotide sequence ID" value="NZ_QGGU01000002.1"/>
</dbReference>
<evidence type="ECO:0000256" key="3">
    <source>
        <dbReference type="ARBA" id="ARBA00022722"/>
    </source>
</evidence>
<keyword evidence="2 8" id="KW-0690">Ribosome biogenesis</keyword>
<dbReference type="GO" id="GO:0005737">
    <property type="term" value="C:cytoplasm"/>
    <property type="evidence" value="ECO:0007669"/>
    <property type="project" value="UniProtKB-SubCell"/>
</dbReference>
<dbReference type="InterPro" id="IPR002036">
    <property type="entry name" value="YbeY"/>
</dbReference>
<evidence type="ECO:0000256" key="2">
    <source>
        <dbReference type="ARBA" id="ARBA00022517"/>
    </source>
</evidence>
<sequence>MEIELDLDIADNLQQVPTEEQFRGWITQALTAGGYNKNSVELSVMVVSETVSQTLNDQYRGKNKPTNVLSFPAEIPEFVESELIGDMVICAPLVQKEAEQQNKSLQDHWAHLTVHGCLHLLGFDHIEDEEAEQMEAIEIKVLQQLGIANPYLLIES</sequence>
<dbReference type="NCBIfam" id="TIGR00043">
    <property type="entry name" value="rRNA maturation RNase YbeY"/>
    <property type="match status" value="1"/>
</dbReference>
<keyword evidence="8" id="KW-0963">Cytoplasm</keyword>
<dbReference type="EC" id="3.1.-.-" evidence="8"/>
<dbReference type="AlphaFoldDB" id="A0A316FZN9"/>
<comment type="function">
    <text evidence="8">Single strand-specific metallo-endoribonuclease involved in late-stage 70S ribosome quality control and in maturation of the 3' terminus of the 16S rRNA.</text>
</comment>
<keyword evidence="3 8" id="KW-0540">Nuclease</keyword>
<name>A0A316FZN9_9GAMM</name>
<feature type="binding site" evidence="8">
    <location>
        <position position="115"/>
    </location>
    <ligand>
        <name>Zn(2+)</name>
        <dbReference type="ChEBI" id="CHEBI:29105"/>
        <note>catalytic</note>
    </ligand>
</feature>
<comment type="subcellular location">
    <subcellularLocation>
        <location evidence="8">Cytoplasm</location>
    </subcellularLocation>
</comment>
<feature type="binding site" evidence="8">
    <location>
        <position position="125"/>
    </location>
    <ligand>
        <name>Zn(2+)</name>
        <dbReference type="ChEBI" id="CHEBI:29105"/>
        <note>catalytic</note>
    </ligand>
</feature>
<reference evidence="9 10" key="1">
    <citation type="submission" date="2018-05" db="EMBL/GenBank/DDBJ databases">
        <title>Genomic Encyclopedia of Type Strains, Phase IV (KMG-IV): sequencing the most valuable type-strain genomes for metagenomic binning, comparative biology and taxonomic classification.</title>
        <authorList>
            <person name="Goeker M."/>
        </authorList>
    </citation>
    <scope>NUCLEOTIDE SEQUENCE [LARGE SCALE GENOMIC DNA]</scope>
    <source>
        <strain evidence="9 10">DSM 25350</strain>
    </source>
</reference>
<dbReference type="OrthoDB" id="9807740at2"/>
<organism evidence="9 10">
    <name type="scientific">Pleionea mediterranea</name>
    <dbReference type="NCBI Taxonomy" id="523701"/>
    <lineage>
        <taxon>Bacteria</taxon>
        <taxon>Pseudomonadati</taxon>
        <taxon>Pseudomonadota</taxon>
        <taxon>Gammaproteobacteria</taxon>
        <taxon>Oceanospirillales</taxon>
        <taxon>Pleioneaceae</taxon>
        <taxon>Pleionea</taxon>
    </lineage>
</organism>
<dbReference type="GO" id="GO:0004521">
    <property type="term" value="F:RNA endonuclease activity"/>
    <property type="evidence" value="ECO:0007669"/>
    <property type="project" value="UniProtKB-UniRule"/>
</dbReference>
<keyword evidence="6 8" id="KW-0378">Hydrolase</keyword>
<keyword evidence="4 8" id="KW-0479">Metal-binding</keyword>